<reference evidence="2 3" key="1">
    <citation type="submission" date="2019-03" db="EMBL/GenBank/DDBJ databases">
        <title>Draft genome sequences of novel Actinobacteria.</title>
        <authorList>
            <person name="Sahin N."/>
            <person name="Ay H."/>
            <person name="Saygin H."/>
        </authorList>
    </citation>
    <scope>NUCLEOTIDE SEQUENCE [LARGE SCALE GENOMIC DNA]</scope>
    <source>
        <strain evidence="2 3">DSM 45347</strain>
    </source>
</reference>
<feature type="compositionally biased region" description="Basic residues" evidence="1">
    <location>
        <begin position="109"/>
        <end position="120"/>
    </location>
</feature>
<dbReference type="Proteomes" id="UP000295431">
    <property type="component" value="Unassembled WGS sequence"/>
</dbReference>
<name>A0A4V6PA42_9ACTN</name>
<comment type="caution">
    <text evidence="2">The sequence shown here is derived from an EMBL/GenBank/DDBJ whole genome shotgun (WGS) entry which is preliminary data.</text>
</comment>
<feature type="compositionally biased region" description="Basic residues" evidence="1">
    <location>
        <begin position="59"/>
        <end position="99"/>
    </location>
</feature>
<evidence type="ECO:0000313" key="3">
    <source>
        <dbReference type="Proteomes" id="UP000295431"/>
    </source>
</evidence>
<evidence type="ECO:0000313" key="2">
    <source>
        <dbReference type="EMBL" id="TDC16206.1"/>
    </source>
</evidence>
<organism evidence="2 3">
    <name type="scientific">Actinomadura bangladeshensis</name>
    <dbReference type="NCBI Taxonomy" id="453573"/>
    <lineage>
        <taxon>Bacteria</taxon>
        <taxon>Bacillati</taxon>
        <taxon>Actinomycetota</taxon>
        <taxon>Actinomycetes</taxon>
        <taxon>Streptosporangiales</taxon>
        <taxon>Thermomonosporaceae</taxon>
        <taxon>Actinomadura</taxon>
    </lineage>
</organism>
<feature type="region of interest" description="Disordered" evidence="1">
    <location>
        <begin position="59"/>
        <end position="130"/>
    </location>
</feature>
<dbReference type="EMBL" id="SMJW01000054">
    <property type="protein sequence ID" value="TDC16206.1"/>
    <property type="molecule type" value="Genomic_DNA"/>
</dbReference>
<keyword evidence="3" id="KW-1185">Reference proteome</keyword>
<dbReference type="AlphaFoldDB" id="A0A4V6PA42"/>
<proteinExistence type="predicted"/>
<evidence type="ECO:0000256" key="1">
    <source>
        <dbReference type="SAM" id="MobiDB-lite"/>
    </source>
</evidence>
<gene>
    <name evidence="2" type="ORF">E1284_13235</name>
</gene>
<protein>
    <submittedName>
        <fullName evidence="2">Uncharacterized protein</fullName>
    </submittedName>
</protein>
<sequence>MLVVEEVDAQPSLRLRHARLVSGIGRRRDEPYPVLLDRHRGASPARRVTAHIVGRLRRLRRPGGRRLRRSRRFRSGVLRVRRAGPRGRRTDRRRPRRGLRTGMDDGPRDRRRRRPLRHRTAHDVAYPEPR</sequence>
<accession>A0A4V6PA42</accession>